<dbReference type="OrthoDB" id="3069035at2759"/>
<keyword evidence="1" id="KW-0175">Coiled coil</keyword>
<organism evidence="2 3">
    <name type="scientific">Gymnopilus junonius</name>
    <name type="common">Spectacular rustgill mushroom</name>
    <name type="synonym">Gymnopilus spectabilis subsp. junonius</name>
    <dbReference type="NCBI Taxonomy" id="109634"/>
    <lineage>
        <taxon>Eukaryota</taxon>
        <taxon>Fungi</taxon>
        <taxon>Dikarya</taxon>
        <taxon>Basidiomycota</taxon>
        <taxon>Agaricomycotina</taxon>
        <taxon>Agaricomycetes</taxon>
        <taxon>Agaricomycetidae</taxon>
        <taxon>Agaricales</taxon>
        <taxon>Agaricineae</taxon>
        <taxon>Hymenogastraceae</taxon>
        <taxon>Gymnopilus</taxon>
    </lineage>
</organism>
<comment type="caution">
    <text evidence="2">The sequence shown here is derived from an EMBL/GenBank/DDBJ whole genome shotgun (WGS) entry which is preliminary data.</text>
</comment>
<dbReference type="Proteomes" id="UP000724874">
    <property type="component" value="Unassembled WGS sequence"/>
</dbReference>
<dbReference type="AlphaFoldDB" id="A0A9P5NJ38"/>
<keyword evidence="3" id="KW-1185">Reference proteome</keyword>
<accession>A0A9P5NJ38</accession>
<sequence length="459" mass="51415">MGDKHDASCLPTFVFPPYEQFKRNLDLQLHNARVPASSPIHPPPSRATLSLAPQAPACQPEGITATTTARGSKSAVILELQSLKQCMQQLEEDNESLMEKVSKLENDTRKEKKHIMQEMNDLHRMVAELQHESENLAAKVEVTSGSLNASDREDIKPIIDKEVAKKMEKSHQATNSNALLWDVFAKAMACLKKLTGNLLPEYPKEGKEWPLRTGSEDKALRFKWDKPSSDETNWPNLQIIIKEICTNGSSYSHAVTSLLTELLDDNLQEHVIWKYKELVKARAGHLKGKAKPVITALIAISSSPDPDKALEGDSKAVLSEALTKLDVCQCKHNNLPPAHELCNKKYDAAMVHMLMSDDEDSYKDGTLVMMEYVSHAPVYQSEELCKFYTAIDGLTDPNPSNNPLPITKKLENCVHHWMISTEWLQDAKNKIYDILSQITESGKAWGDPEDPEAIEAKQK</sequence>
<reference evidence="2" key="1">
    <citation type="submission" date="2020-11" db="EMBL/GenBank/DDBJ databases">
        <authorList>
            <consortium name="DOE Joint Genome Institute"/>
            <person name="Ahrendt S."/>
            <person name="Riley R."/>
            <person name="Andreopoulos W."/>
            <person name="LaButti K."/>
            <person name="Pangilinan J."/>
            <person name="Ruiz-duenas F.J."/>
            <person name="Barrasa J.M."/>
            <person name="Sanchez-Garcia M."/>
            <person name="Camarero S."/>
            <person name="Miyauchi S."/>
            <person name="Serrano A."/>
            <person name="Linde D."/>
            <person name="Babiker R."/>
            <person name="Drula E."/>
            <person name="Ayuso-Fernandez I."/>
            <person name="Pacheco R."/>
            <person name="Padilla G."/>
            <person name="Ferreira P."/>
            <person name="Barriuso J."/>
            <person name="Kellner H."/>
            <person name="Castanera R."/>
            <person name="Alfaro M."/>
            <person name="Ramirez L."/>
            <person name="Pisabarro A.G."/>
            <person name="Kuo A."/>
            <person name="Tritt A."/>
            <person name="Lipzen A."/>
            <person name="He G."/>
            <person name="Yan M."/>
            <person name="Ng V."/>
            <person name="Cullen D."/>
            <person name="Martin F."/>
            <person name="Rosso M.-N."/>
            <person name="Henrissat B."/>
            <person name="Hibbett D."/>
            <person name="Martinez A.T."/>
            <person name="Grigoriev I.V."/>
        </authorList>
    </citation>
    <scope>NUCLEOTIDE SEQUENCE</scope>
    <source>
        <strain evidence="2">AH 44721</strain>
    </source>
</reference>
<proteinExistence type="predicted"/>
<evidence type="ECO:0000313" key="2">
    <source>
        <dbReference type="EMBL" id="KAF8888184.1"/>
    </source>
</evidence>
<dbReference type="EMBL" id="JADNYJ010000086">
    <property type="protein sequence ID" value="KAF8888184.1"/>
    <property type="molecule type" value="Genomic_DNA"/>
</dbReference>
<evidence type="ECO:0000256" key="1">
    <source>
        <dbReference type="SAM" id="Coils"/>
    </source>
</evidence>
<name>A0A9P5NJ38_GYMJU</name>
<protein>
    <submittedName>
        <fullName evidence="2">Uncharacterized protein</fullName>
    </submittedName>
</protein>
<gene>
    <name evidence="2" type="ORF">CPB84DRAFT_1749580</name>
</gene>
<evidence type="ECO:0000313" key="3">
    <source>
        <dbReference type="Proteomes" id="UP000724874"/>
    </source>
</evidence>
<feature type="coiled-coil region" evidence="1">
    <location>
        <begin position="73"/>
        <end position="139"/>
    </location>
</feature>